<feature type="compositionally biased region" description="Low complexity" evidence="1">
    <location>
        <begin position="353"/>
        <end position="363"/>
    </location>
</feature>
<feature type="compositionally biased region" description="Pro residues" evidence="1">
    <location>
        <begin position="3270"/>
        <end position="3281"/>
    </location>
</feature>
<evidence type="ECO:0000256" key="1">
    <source>
        <dbReference type="SAM" id="MobiDB-lite"/>
    </source>
</evidence>
<feature type="region of interest" description="Disordered" evidence="1">
    <location>
        <begin position="1069"/>
        <end position="1097"/>
    </location>
</feature>
<feature type="region of interest" description="Disordered" evidence="1">
    <location>
        <begin position="2529"/>
        <end position="2554"/>
    </location>
</feature>
<name>A0AAE9FCT3_CAEBR</name>
<evidence type="ECO:0008006" key="4">
    <source>
        <dbReference type="Google" id="ProtNLM"/>
    </source>
</evidence>
<feature type="compositionally biased region" description="Acidic residues" evidence="1">
    <location>
        <begin position="415"/>
        <end position="426"/>
    </location>
</feature>
<dbReference type="Proteomes" id="UP000829354">
    <property type="component" value="Chromosome X"/>
</dbReference>
<feature type="region of interest" description="Disordered" evidence="1">
    <location>
        <begin position="111"/>
        <end position="239"/>
    </location>
</feature>
<feature type="compositionally biased region" description="Low complexity" evidence="1">
    <location>
        <begin position="217"/>
        <end position="227"/>
    </location>
</feature>
<evidence type="ECO:0000313" key="3">
    <source>
        <dbReference type="Proteomes" id="UP000829354"/>
    </source>
</evidence>
<feature type="compositionally biased region" description="Low complexity" evidence="1">
    <location>
        <begin position="2534"/>
        <end position="2552"/>
    </location>
</feature>
<keyword evidence="3" id="KW-1185">Reference proteome</keyword>
<dbReference type="PANTHER" id="PTHR13270">
    <property type="entry name" value="PROTEIN C20ORF116-RELATED"/>
    <property type="match status" value="1"/>
</dbReference>
<feature type="region of interest" description="Disordered" evidence="1">
    <location>
        <begin position="1533"/>
        <end position="1565"/>
    </location>
</feature>
<feature type="compositionally biased region" description="Basic residues" evidence="1">
    <location>
        <begin position="3282"/>
        <end position="3292"/>
    </location>
</feature>
<gene>
    <name evidence="2" type="ORF">L5515_016900</name>
</gene>
<feature type="region of interest" description="Disordered" evidence="1">
    <location>
        <begin position="1741"/>
        <end position="1775"/>
    </location>
</feature>
<feature type="compositionally biased region" description="Basic residues" evidence="1">
    <location>
        <begin position="459"/>
        <end position="477"/>
    </location>
</feature>
<reference evidence="2 3" key="1">
    <citation type="submission" date="2022-04" db="EMBL/GenBank/DDBJ databases">
        <title>Chromosome-level reference genomes for two strains of Caenorhabditis briggsae: an improved platform for comparative genomics.</title>
        <authorList>
            <person name="Stevens L."/>
            <person name="Andersen E."/>
        </authorList>
    </citation>
    <scope>NUCLEOTIDE SEQUENCE [LARGE SCALE GENOMIC DNA]</scope>
    <source>
        <strain evidence="2">VX34</strain>
        <tissue evidence="2">Whole-organism</tissue>
    </source>
</reference>
<feature type="compositionally biased region" description="Low complexity" evidence="1">
    <location>
        <begin position="276"/>
        <end position="288"/>
    </location>
</feature>
<sequence>MYSLGLTSGMQQDVGLCGKKECINDVRRRARGQIDRDTTLIANIVVNDTTFLHFNLFFPKNRFDSKNVELSNQVYHHILLQLLIRSNKNNGQNRKNQTAQDLDAILTVNDRRQRPQASASASLQTAYVSPKKHFVRNRPPSMAVPSPKKSNPVSHEKSRLSTSHSPIQKPIQKSIQKPPTSDACASTSFHQNPSAKLIPIYPRSPKSGPKHSVTFRHPISSHQSSLSSHEDSPPATTYPTSLAKLSASVDHYQQSIPQSSFQQLTPREQEITSILQNSSSQSETQSKQKTVDRYSNSPEFLQPVLPKQSKKPQQRPQQKIEKSHHPKVVSSGDMLNTKYNRAVLATDDEESQDSGSRSQDSSSPEFIRTVKSPNQKMAQGKHNSGHDSGCATSSSQDEQRRKRAQLSKKVLSVVVEEDEGADDEEETPPREIQVSGGSEDSDIIEVFPNRSDRDATRPPKSRRSEKKSKKQNRRSRTPSREPSVVIDEEEAPPKKRTRRRLKKEKDPMDVGTRRHKMRRFIHIVYGRPRPVKYKMKALTIKKYRALHQKRTRVTRQISNHIVPQYHREPEKGKRNVPEYTVAETVESYLDVSKTMMQKSSKHHDELVAVGVDYDNSVKMLHFGRTMKKHSCKQKRLKFQMSWWPKDTPDEKLKRKGGIRTTRITCYTPYRIIDDPYLFKNHWSFCPKSNAPLQVIRKYYLKPMTRRRTTDDIILDTSYFVREFYLGKAFISLRVTRSSDIPYVYVPPIMQCGYYPYSAVTVENKKFYLAARFREAQLEYFNITYRDIKPWQGFKVGTITDSELYYFHCLGKHIHGFWLIWEKIGRCNVDKLKRYTNRRYLVDMFNFQFFPLDVDIKKWELRLRIAFDTVTAYNLHLAEVLRINKPVFDSLTRNPSFYKAVTLKEIVHLMLEQGINPKYYMNSCGKREFYNWGLEKTNEDYLSAYFIICGGSKIIKDNRKFDLEHTRAHIDDQENTAAITRKGEVLHMHIPMTPSEILVHLDNFKYKKNFETLIVHGPMTPEEQVITNLITDTPRCPTVTPQEAPKKAVRLRTTVMTRKELMQVRNKIYQIPKPKKVKNKPQKPARKKPGRKPETQVDKGLKKHDFDILYMASDIESDYENYLSGDENYEDNIPKLTRSQSSESIFADIYYTDYQFDKVSGFHRQRINHIVHPIAQRKKRKMNRHVKKHLLRYRMLALEGVAFKEMLECYHGNLPKLGQEITKTKKAIRVNGYKRFKVPKVFEKGDSAKIDSIGDLLKEMVTFTVAAEHSSTRAANGVARIAQRGRIMQRLTTDNLKPTNFGLPALSYLAMEILTRVKMTGRTMMEEEKRNLRESVNQSYINYMSLLPHERRLLDAKIRNQKDRHIALQNERYETERMKNLSKRQGFIRYDQRSLQAQHKREEARRLNRLKHSEKETAFRKEQRYIAELKAAGGDVPTKEWIRKRILEEEAEEAAKDRKAEEEQRERKRMQEIEAARLLKEKERREAAIEKEKLDEAVATRLLKEKDERERKRIEMERIQAILRESSALIKEAAEKERQKQLEEEKRRKDAEKSQSESEEELRRLDRQRHEARRLKVLEREKKRSEEERAMEAMWLQRQKELAEMKRRQEEETAKSLAAVKIPKTVTTSLYRLAQKLDKEMIAIAEEKLYSRTVMLVIRESEDKFGAFLRKTRDFNLRVFTAYFSRFFDKNRFAQKNSDNDLYDNIAKCIHYCPTFNDYKFVLDMKKIVKHLSSDMKHRIKKYMNSDPKGSGSESPVSNASFSPEYEPSPEPESEILADSLSESDDADGPDELLPEAYETGQTDLTATHWSRSPSVDSQDGDESQNSYKGRCFHPMVALRSTFWRLIEMSENALEAQNEQLYRNEFRNYIVRRRSFRKAGVPYAVGVYAASCVLLTGSMYDPCGRREQSPLRMPGEVIEIDNNDPDLKGVIDRVAQLGVVFHQANRSPLNLKQLCKWNGFRQACDLIDELYEFIMGVYCKLQLDQVFKDELDDETKIREAFRFIATKFVPLLSVHCGVKKSQVAKWRYEEVTIGRCCVNMTEYKQPTVNTTNEFILKQNAQQFSRITAIVNWYQYLVEKGKSKIEDMRSNAMNAIAWKRRQYHIMSPMPATSDQEEDDEESPIKIIIADDVNLLSPRKVTPRTLTPRTPTLHVTKDFVIDKNNGKDAEASATVRHVVSPYQHPFVQNIGPRGEVCQQQSTVYVSGSYNIPSEKEKYEKKIRYLIERREEIEKENSLNYNIPPSADMFINNLWRAIERRISVFPGGIKIMTGLHKKIQRPHILDSEFKIYIMSRDARGKRFPEEFPEYKHDWFKYTRISIEPRKYQAYEDTILSSFPHEIMCKKEFRKMQWTVPRQFGPPKKAIEFFTDLDKYRDLELYKQYLSEGELPFNIKIYRHLWFMGSIFAEGIAEDWHDDGLPGGFCGACTDGTVIFVKKCTCIFHQDHYDDKFIYTHCNIKKELNGVERLTGRFVCEHGPSSVLVLVDEDKRPKGVYEVKNPAYTTHDAKLRIVARKTMHAQIRKCFANVPRTIREGSQESNTNSDSSGSSTDSLQDSVDEFGNPLIASKVQPNIVENAKELYKRFSRLKEGTITLDKPKKMRTWRSKSVDSYRKAFEVKHRPGLTATQSLIDLTDLENHAKLKMEKAKQTMIEELNIEKDVRLDSETMDTRLFEGIHNISEANNFRLLLELFTLGPAAEEPTAKYCKSRYIKIQEHLKQHSLMRVYGQDKENVPRFDEDKKFQGGQPISALMHEYYAFMQYIKRTMRAAKNHVAANRRLRFNEAQFEYFHMIYQKVFNLNLHLFEHLLHQISKHTFTPYALHHAEHKGDLTKIRTVLARMKIDLPTVMNSFFNIEPMKRQIHELRQLSEFCQKSEMDCHIATLGRYAIERIRVPQSAEKVFDDYPWINQSVHKDTIDLLRFDSGETVPDGFDSRTFNEQLMKNFYNPIDVFEQSTTLRPKGESAELNLYNAFYTQCDGFFAKFERMMPHGAMDPKMKTYHQHQAFIRLYEIAKGNRIVDRTDVTRMNDTDVIMLYTAFVSNPDVETDAGADLDCLNQLYMQLSKQKAVPCPINPSLIGTTFVVFDHHLVVSMVREPFVFLADLHFKFTPMRSRGRIIEAVSGSCVINLLMDSNSDKIRIEMRPKSVQTKGDRLCFELDHETLARAGSIDGVLKFFVSQRFNKLQEQFEMQPQVRPFKSRRGILENRNIINELVSSDEQDKLSTSSCRMSERTIDPNYVGFLHTHKELKHLSEVSKNMREYFITNRRSGSRKRPVPPASPHIPPHMNPKRIRFSHKY</sequence>
<protein>
    <recommendedName>
        <fullName evidence="4">Protein CBR-SDC-2</fullName>
    </recommendedName>
</protein>
<accession>A0AAE9FCT3</accession>
<dbReference type="EMBL" id="CP092625">
    <property type="protein sequence ID" value="UMM40158.1"/>
    <property type="molecule type" value="Genomic_DNA"/>
</dbReference>
<feature type="compositionally biased region" description="Polar residues" evidence="1">
    <location>
        <begin position="160"/>
        <end position="194"/>
    </location>
</feature>
<feature type="region of interest" description="Disordered" evidence="1">
    <location>
        <begin position="3260"/>
        <end position="3292"/>
    </location>
</feature>
<feature type="compositionally biased region" description="Polar residues" evidence="1">
    <location>
        <begin position="115"/>
        <end position="127"/>
    </location>
</feature>
<dbReference type="PANTHER" id="PTHR13270:SF14">
    <property type="entry name" value="SEX DETERMINATION AND DOSAGE COMPENSATION PROTEIN SDC-2"/>
    <property type="match status" value="1"/>
</dbReference>
<feature type="region of interest" description="Disordered" evidence="1">
    <location>
        <begin position="1803"/>
        <end position="1828"/>
    </location>
</feature>
<proteinExistence type="predicted"/>
<feature type="compositionally biased region" description="Polar residues" evidence="1">
    <location>
        <begin position="1803"/>
        <end position="1827"/>
    </location>
</feature>
<feature type="region of interest" description="Disordered" evidence="1">
    <location>
        <begin position="274"/>
        <end position="510"/>
    </location>
</feature>
<evidence type="ECO:0000313" key="2">
    <source>
        <dbReference type="EMBL" id="UMM40158.1"/>
    </source>
</evidence>
<organism evidence="2 3">
    <name type="scientific">Caenorhabditis briggsae</name>
    <dbReference type="NCBI Taxonomy" id="6238"/>
    <lineage>
        <taxon>Eukaryota</taxon>
        <taxon>Metazoa</taxon>
        <taxon>Ecdysozoa</taxon>
        <taxon>Nematoda</taxon>
        <taxon>Chromadorea</taxon>
        <taxon>Rhabditida</taxon>
        <taxon>Rhabditina</taxon>
        <taxon>Rhabditomorpha</taxon>
        <taxon>Rhabditoidea</taxon>
        <taxon>Rhabditidae</taxon>
        <taxon>Peloderinae</taxon>
        <taxon>Caenorhabditis</taxon>
    </lineage>
</organism>
<feature type="compositionally biased region" description="Basic residues" evidence="1">
    <location>
        <begin position="1072"/>
        <end position="1089"/>
    </location>
</feature>